<name>A0A1T3NIW6_9ACTN</name>
<dbReference type="STRING" id="159449.B4N89_46830"/>
<comment type="caution">
    <text evidence="3">The sequence shown here is derived from an EMBL/GenBank/DDBJ whole genome shotgun (WGS) entry which is preliminary data.</text>
</comment>
<keyword evidence="4" id="KW-1185">Reference proteome</keyword>
<reference evidence="3 4" key="1">
    <citation type="submission" date="2017-03" db="EMBL/GenBank/DDBJ databases">
        <title>Draft genome sequence of Streptomyces scabrisporus NF3, endophyte isolated from Amphipterygium adstringens.</title>
        <authorList>
            <person name="Vazquez M."/>
            <person name="Ceapa C.D."/>
            <person name="Rodriguez Luna D."/>
            <person name="Sanchez Esquivel S."/>
        </authorList>
    </citation>
    <scope>NUCLEOTIDE SEQUENCE [LARGE SCALE GENOMIC DNA]</scope>
    <source>
        <strain evidence="3 4">NF3</strain>
    </source>
</reference>
<evidence type="ECO:0000313" key="3">
    <source>
        <dbReference type="EMBL" id="OPC76531.1"/>
    </source>
</evidence>
<dbReference type="SMART" id="SM00448">
    <property type="entry name" value="REC"/>
    <property type="match status" value="1"/>
</dbReference>
<proteinExistence type="predicted"/>
<evidence type="ECO:0000259" key="2">
    <source>
        <dbReference type="PROSITE" id="PS50110"/>
    </source>
</evidence>
<dbReference type="PANTHER" id="PTHR44520">
    <property type="entry name" value="RESPONSE REGULATOR RCP1-RELATED"/>
    <property type="match status" value="1"/>
</dbReference>
<dbReference type="GO" id="GO:0000160">
    <property type="term" value="P:phosphorelay signal transduction system"/>
    <property type="evidence" value="ECO:0007669"/>
    <property type="project" value="InterPro"/>
</dbReference>
<dbReference type="SUPFAM" id="SSF52172">
    <property type="entry name" value="CheY-like"/>
    <property type="match status" value="1"/>
</dbReference>
<dbReference type="InterPro" id="IPR052893">
    <property type="entry name" value="TCS_response_regulator"/>
</dbReference>
<dbReference type="InterPro" id="IPR001789">
    <property type="entry name" value="Sig_transdc_resp-reg_receiver"/>
</dbReference>
<dbReference type="PANTHER" id="PTHR44520:SF2">
    <property type="entry name" value="RESPONSE REGULATOR RCP1"/>
    <property type="match status" value="1"/>
</dbReference>
<dbReference type="EMBL" id="MWQN01000006">
    <property type="protein sequence ID" value="OPC76531.1"/>
    <property type="molecule type" value="Genomic_DNA"/>
</dbReference>
<evidence type="ECO:0000313" key="4">
    <source>
        <dbReference type="Proteomes" id="UP000190037"/>
    </source>
</evidence>
<feature type="domain" description="Response regulatory" evidence="2">
    <location>
        <begin position="122"/>
        <end position="242"/>
    </location>
</feature>
<dbReference type="CDD" id="cd17557">
    <property type="entry name" value="REC_Rcp-like"/>
    <property type="match status" value="1"/>
</dbReference>
<dbReference type="OrthoDB" id="9793549at2"/>
<dbReference type="Pfam" id="PF00072">
    <property type="entry name" value="Response_reg"/>
    <property type="match status" value="1"/>
</dbReference>
<gene>
    <name evidence="3" type="ORF">B4N89_46830</name>
</gene>
<dbReference type="InterPro" id="IPR011006">
    <property type="entry name" value="CheY-like_superfamily"/>
</dbReference>
<accession>A0A1T3NIW6</accession>
<dbReference type="RefSeq" id="WP_078982810.1">
    <property type="nucleotide sequence ID" value="NZ_MWQN01000006.1"/>
</dbReference>
<organism evidence="3 4">
    <name type="scientific">Embleya scabrispora</name>
    <dbReference type="NCBI Taxonomy" id="159449"/>
    <lineage>
        <taxon>Bacteria</taxon>
        <taxon>Bacillati</taxon>
        <taxon>Actinomycetota</taxon>
        <taxon>Actinomycetes</taxon>
        <taxon>Kitasatosporales</taxon>
        <taxon>Streptomycetaceae</taxon>
        <taxon>Embleya</taxon>
    </lineage>
</organism>
<evidence type="ECO:0000256" key="1">
    <source>
        <dbReference type="PROSITE-ProRule" id="PRU00169"/>
    </source>
</evidence>
<dbReference type="PROSITE" id="PS50110">
    <property type="entry name" value="RESPONSE_REGULATORY"/>
    <property type="match status" value="1"/>
</dbReference>
<dbReference type="Proteomes" id="UP000190037">
    <property type="component" value="Unassembled WGS sequence"/>
</dbReference>
<keyword evidence="1" id="KW-0597">Phosphoprotein</keyword>
<sequence>MSGNNVRWAVPPTTAAAEAEVDALVRDLTDRLTQTPTSPSPDGAARALALLHTLDRVRYATERLQREAAVDAARAGAGYPQIGAACGLTRQGARRRWPGLFHHSNDTPTEHSTMTVPTRPFDVLLVEDDIADAMLIEEALSERGARNLIRVTDGVAALEYLRDPDNARPELIVLDLNMPRMNGRDLLKILKSDADLQVIPVVVLTTSTAPDDVSGAYSSHANAYVAKPVNLDEFERAVQSIDTFYLGTATRASAGTTAEDPTRRP</sequence>
<protein>
    <submittedName>
        <fullName evidence="3">Response regulator</fullName>
    </submittedName>
</protein>
<dbReference type="Gene3D" id="3.40.50.2300">
    <property type="match status" value="1"/>
</dbReference>
<feature type="modified residue" description="4-aspartylphosphate" evidence="1">
    <location>
        <position position="175"/>
    </location>
</feature>
<dbReference type="AlphaFoldDB" id="A0A1T3NIW6"/>